<dbReference type="AlphaFoldDB" id="A0A6J7BMC0"/>
<evidence type="ECO:0000313" key="6">
    <source>
        <dbReference type="EMBL" id="CAB4846121.1"/>
    </source>
</evidence>
<evidence type="ECO:0000313" key="3">
    <source>
        <dbReference type="EMBL" id="CAB4363170.1"/>
    </source>
</evidence>
<dbReference type="EMBL" id="CAESGF010000004">
    <property type="protein sequence ID" value="CAB4363170.1"/>
    <property type="molecule type" value="Genomic_DNA"/>
</dbReference>
<evidence type="ECO:0000256" key="2">
    <source>
        <dbReference type="SAM" id="Phobius"/>
    </source>
</evidence>
<dbReference type="EMBL" id="CAFBIY010000003">
    <property type="protein sequence ID" value="CAB4846121.1"/>
    <property type="molecule type" value="Genomic_DNA"/>
</dbReference>
<dbReference type="CDD" id="cd00198">
    <property type="entry name" value="vWFA"/>
    <property type="match status" value="1"/>
</dbReference>
<protein>
    <submittedName>
        <fullName evidence="6">Unannotated protein</fullName>
    </submittedName>
</protein>
<organism evidence="6">
    <name type="scientific">freshwater metagenome</name>
    <dbReference type="NCBI Taxonomy" id="449393"/>
    <lineage>
        <taxon>unclassified sequences</taxon>
        <taxon>metagenomes</taxon>
        <taxon>ecological metagenomes</taxon>
    </lineage>
</organism>
<keyword evidence="2" id="KW-1133">Transmembrane helix</keyword>
<evidence type="ECO:0000313" key="5">
    <source>
        <dbReference type="EMBL" id="CAB4833042.1"/>
    </source>
</evidence>
<feature type="transmembrane region" description="Helical" evidence="2">
    <location>
        <begin position="29"/>
        <end position="51"/>
    </location>
</feature>
<dbReference type="EMBL" id="CAFBOL010000038">
    <property type="protein sequence ID" value="CAB4992625.1"/>
    <property type="molecule type" value="Genomic_DNA"/>
</dbReference>
<dbReference type="EMBL" id="CAFBMT010000004">
    <property type="protein sequence ID" value="CAB4921362.1"/>
    <property type="molecule type" value="Genomic_DNA"/>
</dbReference>
<reference evidence="6" key="1">
    <citation type="submission" date="2020-05" db="EMBL/GenBank/DDBJ databases">
        <authorList>
            <person name="Chiriac C."/>
            <person name="Salcher M."/>
            <person name="Ghai R."/>
            <person name="Kavagutti S V."/>
        </authorList>
    </citation>
    <scope>NUCLEOTIDE SEQUENCE</scope>
</reference>
<evidence type="ECO:0000313" key="7">
    <source>
        <dbReference type="EMBL" id="CAB4921362.1"/>
    </source>
</evidence>
<keyword evidence="2" id="KW-0812">Transmembrane</keyword>
<name>A0A6J7BMC0_9ZZZZ</name>
<dbReference type="EMBL" id="CAEZYF010000012">
    <property type="protein sequence ID" value="CAB4729532.1"/>
    <property type="molecule type" value="Genomic_DNA"/>
</dbReference>
<feature type="region of interest" description="Disordered" evidence="1">
    <location>
        <begin position="1"/>
        <end position="22"/>
    </location>
</feature>
<sequence length="998" mass="105628">MSRTRRTLRQTSADSSRSRRDRGTTLPEILVAVAVSGLLVAVMAAATRVVVRQGDNTTGRLNNARSEQAVGVWMPTDLASAEIVDDSAGASPCGNVCPPNVDLGGSNTLMLTWTGTVAGDTSTLTTTTKVSYRYIEVSPNEFEIHRVECVSVAGGAPTCSQITVLHDVMAPPPGIEFIAGVTKPSWVMLVTLAVDPVKPGDGTDLGLSGNGSTLDPTYYYREGRRVTVTINGGGDLAGTGGGQDQITLTAGGTRRDPNLSTTNLSAAPTFAATRSRCGGNFGLLVDSSGSIGSNMSYVRSGAAAFIDAFAGTPIKLQVVPFSSVATTLGAGTGWSKYYDMLVDSDVTALKVLVNGLSSGGYTNWEDAFFRMFRNADGTVQQVLPDTLIFFTDGMPTYNRLNDSTSKTTSPAVANTADSGLPLAGTSGSYNQLSWNRANRIARVYEADLEKFIGVFVGTDIGGSSTWTEQGAGYHLTNYLRGYHESWEQAYHLTNPQRGSHTLYEYASTGLTYQYAQSGLTYQYSTTGLTYEYAGTGLIYEQNKNGNTWTTVTKAVYDAGNANNTSTDNYRVRVDTSTSLGNWTTLNASAASAKTLYDKSNTVAGEADGFRVRTTGTVGPTWTNTTKTVFDLTNTTADSTDGYRIVVGSPSSWASMTKAFYDVNNAVAGASDGFQVIVSGTLKSWVATTKADYDANNLPGNTDSLDGYRATVAYSAPYTDWAATTDAAYLAGNTTADNTDGWDAVVSNSAPFTYWSSVSQGTYNANNSTVDSADGWRVSTVYSSPYSAWENSTEAAYTSGNTVWGVADGWDATKDYTEPYTFHEGYSTSTRKNTDILKQIVAPGGVVPAQKTGSTYTNSQEATYYELPTWDQFAGAMTSMALAECGGTVTLQTKIGAAAAADPFTYQSSVDKTTATTSAQFRSGTFDFDLAGGGSISVTLSPVINSDQNLYNPVGWSCKAGGVAYPFTATPIAGGPWTSITLTVSPNQAISCINSVTLR</sequence>
<dbReference type="SUPFAM" id="SSF53300">
    <property type="entry name" value="vWA-like"/>
    <property type="match status" value="1"/>
</dbReference>
<keyword evidence="2" id="KW-0472">Membrane</keyword>
<dbReference type="EMBL" id="CAFAAV010000218">
    <property type="protein sequence ID" value="CAB4833042.1"/>
    <property type="molecule type" value="Genomic_DNA"/>
</dbReference>
<accession>A0A6J7BMC0</accession>
<dbReference type="InterPro" id="IPR036465">
    <property type="entry name" value="vWFA_dom_sf"/>
</dbReference>
<gene>
    <name evidence="4" type="ORF">UFOPK2656_02006</name>
    <name evidence="5" type="ORF">UFOPK3099_02295</name>
    <name evidence="6" type="ORF">UFOPK3267_00107</name>
    <name evidence="7" type="ORF">UFOPK3651_00874</name>
    <name evidence="8" type="ORF">UFOPK3931_01571</name>
    <name evidence="3" type="ORF">UFOPK4189_00951</name>
</gene>
<evidence type="ECO:0000313" key="8">
    <source>
        <dbReference type="EMBL" id="CAB4992625.1"/>
    </source>
</evidence>
<evidence type="ECO:0000313" key="4">
    <source>
        <dbReference type="EMBL" id="CAB4729532.1"/>
    </source>
</evidence>
<proteinExistence type="predicted"/>
<evidence type="ECO:0000256" key="1">
    <source>
        <dbReference type="SAM" id="MobiDB-lite"/>
    </source>
</evidence>
<dbReference type="Gene3D" id="3.40.50.410">
    <property type="entry name" value="von Willebrand factor, type A domain"/>
    <property type="match status" value="1"/>
</dbReference>